<dbReference type="InterPro" id="IPR013517">
    <property type="entry name" value="FG-GAP"/>
</dbReference>
<dbReference type="Pfam" id="PF18962">
    <property type="entry name" value="Por_Secre_tail"/>
    <property type="match status" value="1"/>
</dbReference>
<dbReference type="Proteomes" id="UP001447857">
    <property type="component" value="Chromosome"/>
</dbReference>
<sequence length="879" mass="88275">MMKKLLFFILLPLLGMGQVQIGDDIYGEPTARHSGSSVSLSSNGKTLAIGSPGTDNRGNETGSVNVYKYDSGSWGRIGYEIHGVAAGDYSGSSVALSGNGYTLAVGSPGNDLGGADAGLVRLYYYVSGWWQQIGSDFYGESAGDNSGSSISLSSNGNIIAIGSPGNDGNGTDAGFVRVYESVAGVWTQVGADIDGEAAGDASGSSVSLSSDGSILTIGSPGNDGNGTDSGSVRVYKNVAGTWTKIGVDIDGEAGGDNSGTSVSLSGDGNTVAIGASGNDGNGADAGSVRVYQNASGTWTKIGGDIDGESAGDSSGKSISLSGDGAILTIGSPLNKGNGADAGSVRVYQNISGTWTKMGADMDGVAAGDNLGASVFLSGDGATLAAGAPYNDGNGPGAGAVSLYQNVSGIWTKMGNDIKGDPSEGMVGVSASISDDGTIIAVGDWLNEANAGGYHTGSARVYKNLSGIWTQIGDDIDGEKIGDYLGYSLSLSGNGAILAVGAYANDASGDQAGSVRVYQNASGTWTQIGDDIDGEAAGDNFGICVSLSGDGTVVAIAAPYNDAKGDATGSVRVYKNVSGTWTKIGGDIDGEAAGDYSGNSISLSSDGNTLAIGAYLNSGSGTYAGSVRVYQNVSGVWTQIGADIDGKSVRDRSGTSVSLSGDGTILAIGAPGNLGDGSYNGYVRVYKNVSGTWTQIGADIIGEAFSDESGYSVSLSSDGSILAIGAHYNDGKGDRSGSVRVYKNVSGAWIKIGSDIDGEAPGDESGHIVSLSGDGSALAIGAPYNGTNGHVRVYGLSPVLSSDSFVLGSFSVYPNPASEAVTISLEDGLALEKVYVYNALGQLVKTEKKAVIAVNSLAKGIYFFQVITSQGKATKKVIIN</sequence>
<name>A0ABZ2Q4C6_9FLAO</name>
<feature type="signal peptide" evidence="4">
    <location>
        <begin position="1"/>
        <end position="21"/>
    </location>
</feature>
<evidence type="ECO:0000313" key="6">
    <source>
        <dbReference type="EMBL" id="WXK48957.1"/>
    </source>
</evidence>
<gene>
    <name evidence="6" type="ORF">V6624_18210</name>
</gene>
<keyword evidence="7" id="KW-1185">Reference proteome</keyword>
<feature type="domain" description="Secretion system C-terminal sorting" evidence="5">
    <location>
        <begin position="811"/>
        <end position="878"/>
    </location>
</feature>
<keyword evidence="1 4" id="KW-0732">Signal</keyword>
<dbReference type="Gene3D" id="2.130.10.130">
    <property type="entry name" value="Integrin alpha, N-terminal"/>
    <property type="match status" value="3"/>
</dbReference>
<dbReference type="SUPFAM" id="SSF50965">
    <property type="entry name" value="Galactose oxidase, central domain"/>
    <property type="match status" value="3"/>
</dbReference>
<dbReference type="PANTHER" id="PTHR36220:SF1">
    <property type="entry name" value="GAMMA TUBULIN COMPLEX COMPONENT C-TERMINAL DOMAIN-CONTAINING PROTEIN"/>
    <property type="match status" value="1"/>
</dbReference>
<evidence type="ECO:0000256" key="2">
    <source>
        <dbReference type="ARBA" id="ARBA00022737"/>
    </source>
</evidence>
<dbReference type="Pfam" id="PF14312">
    <property type="entry name" value="FG-GAP_2"/>
    <property type="match status" value="2"/>
</dbReference>
<evidence type="ECO:0000313" key="7">
    <source>
        <dbReference type="Proteomes" id="UP001447857"/>
    </source>
</evidence>
<dbReference type="InterPro" id="IPR011043">
    <property type="entry name" value="Gal_Oxase/kelch_b-propeller"/>
</dbReference>
<dbReference type="SMART" id="SM00191">
    <property type="entry name" value="Int_alpha"/>
    <property type="match status" value="4"/>
</dbReference>
<dbReference type="PROSITE" id="PS51470">
    <property type="entry name" value="FG_GAP"/>
    <property type="match status" value="2"/>
</dbReference>
<reference evidence="6 7" key="1">
    <citation type="submission" date="2024-02" db="EMBL/GenBank/DDBJ databases">
        <title>complete genome of Flavobacterium ginsenosidimutans Str. YTB16.</title>
        <authorList>
            <person name="Wang Q."/>
        </authorList>
    </citation>
    <scope>NUCLEOTIDE SEQUENCE [LARGE SCALE GENOMIC DNA]</scope>
    <source>
        <strain evidence="6 7">YTB16</strain>
    </source>
</reference>
<organism evidence="6 7">
    <name type="scientific">Flavobacterium ginsenosidimutans</name>
    <dbReference type="NCBI Taxonomy" id="687844"/>
    <lineage>
        <taxon>Bacteria</taxon>
        <taxon>Pseudomonadati</taxon>
        <taxon>Bacteroidota</taxon>
        <taxon>Flavobacteriia</taxon>
        <taxon>Flavobacteriales</taxon>
        <taxon>Flavobacteriaceae</taxon>
        <taxon>Flavobacterium</taxon>
    </lineage>
</organism>
<feature type="chain" id="PRO_5045545808" evidence="4">
    <location>
        <begin position="22"/>
        <end position="879"/>
    </location>
</feature>
<evidence type="ECO:0000256" key="4">
    <source>
        <dbReference type="SAM" id="SignalP"/>
    </source>
</evidence>
<evidence type="ECO:0000259" key="5">
    <source>
        <dbReference type="Pfam" id="PF18962"/>
    </source>
</evidence>
<accession>A0ABZ2Q4C6</accession>
<dbReference type="InterPro" id="IPR028994">
    <property type="entry name" value="Integrin_alpha_N"/>
</dbReference>
<evidence type="ECO:0000256" key="3">
    <source>
        <dbReference type="ARBA" id="ARBA00023180"/>
    </source>
</evidence>
<protein>
    <submittedName>
        <fullName evidence="6">T9SS type A sorting domain-containing protein</fullName>
    </submittedName>
</protein>
<dbReference type="EMBL" id="CP147988">
    <property type="protein sequence ID" value="WXK48957.1"/>
    <property type="molecule type" value="Genomic_DNA"/>
</dbReference>
<dbReference type="RefSeq" id="WP_338839641.1">
    <property type="nucleotide sequence ID" value="NZ_CP147988.1"/>
</dbReference>
<keyword evidence="3" id="KW-0325">Glycoprotein</keyword>
<dbReference type="NCBIfam" id="TIGR04183">
    <property type="entry name" value="Por_Secre_tail"/>
    <property type="match status" value="1"/>
</dbReference>
<proteinExistence type="predicted"/>
<keyword evidence="2" id="KW-0677">Repeat</keyword>
<dbReference type="PANTHER" id="PTHR36220">
    <property type="entry name" value="UNNAMED PRODUCT"/>
    <property type="match status" value="1"/>
</dbReference>
<dbReference type="InterPro" id="IPR013519">
    <property type="entry name" value="Int_alpha_beta-p"/>
</dbReference>
<dbReference type="InterPro" id="IPR026444">
    <property type="entry name" value="Secre_tail"/>
</dbReference>
<evidence type="ECO:0000256" key="1">
    <source>
        <dbReference type="ARBA" id="ARBA00022729"/>
    </source>
</evidence>